<evidence type="ECO:0000313" key="3">
    <source>
        <dbReference type="Proteomes" id="UP000474757"/>
    </source>
</evidence>
<organism evidence="2 3">
    <name type="scientific">Pseudoroseicyclus tamaricis</name>
    <dbReference type="NCBI Taxonomy" id="2705421"/>
    <lineage>
        <taxon>Bacteria</taxon>
        <taxon>Pseudomonadati</taxon>
        <taxon>Pseudomonadota</taxon>
        <taxon>Alphaproteobacteria</taxon>
        <taxon>Rhodobacterales</taxon>
        <taxon>Paracoccaceae</taxon>
        <taxon>Pseudoroseicyclus</taxon>
    </lineage>
</organism>
<dbReference type="Proteomes" id="UP000474757">
    <property type="component" value="Unassembled WGS sequence"/>
</dbReference>
<evidence type="ECO:0000259" key="1">
    <source>
        <dbReference type="Pfam" id="PF12728"/>
    </source>
</evidence>
<dbReference type="EMBL" id="JAAGAB010000004">
    <property type="protein sequence ID" value="NDV02891.1"/>
    <property type="molecule type" value="Genomic_DNA"/>
</dbReference>
<accession>A0A6B2JMR8</accession>
<dbReference type="InterPro" id="IPR009061">
    <property type="entry name" value="DNA-bd_dom_put_sf"/>
</dbReference>
<proteinExistence type="predicted"/>
<gene>
    <name evidence="2" type="ORF">GZA08_18150</name>
</gene>
<sequence length="65" mass="7339">MGIDRLLNVSEVAARLSCSKATVWRQTAEGNLPEPIRLGRLTRWPESELSEFLAELKSRREGRAS</sequence>
<evidence type="ECO:0000313" key="2">
    <source>
        <dbReference type="EMBL" id="NDV02891.1"/>
    </source>
</evidence>
<dbReference type="AlphaFoldDB" id="A0A6B2JMR8"/>
<dbReference type="Gene3D" id="1.10.238.160">
    <property type="match status" value="1"/>
</dbReference>
<dbReference type="InterPro" id="IPR010093">
    <property type="entry name" value="SinI_DNA-bd"/>
</dbReference>
<reference evidence="2 3" key="1">
    <citation type="submission" date="2020-02" db="EMBL/GenBank/DDBJ databases">
        <title>Pseudoroseicyclus tamarix, sp. nov., isolated from offshore sediment of a Tamarix chinensis forest.</title>
        <authorList>
            <person name="Gai Y."/>
        </authorList>
    </citation>
    <scope>NUCLEOTIDE SEQUENCE [LARGE SCALE GENOMIC DNA]</scope>
    <source>
        <strain evidence="2 3">CLL3-39</strain>
    </source>
</reference>
<dbReference type="GO" id="GO:0003677">
    <property type="term" value="F:DNA binding"/>
    <property type="evidence" value="ECO:0007669"/>
    <property type="project" value="InterPro"/>
</dbReference>
<protein>
    <submittedName>
        <fullName evidence="2">Helix-turn-helix domain-containing protein</fullName>
    </submittedName>
</protein>
<comment type="caution">
    <text evidence="2">The sequence shown here is derived from an EMBL/GenBank/DDBJ whole genome shotgun (WGS) entry which is preliminary data.</text>
</comment>
<dbReference type="Pfam" id="PF12728">
    <property type="entry name" value="HTH_17"/>
    <property type="match status" value="1"/>
</dbReference>
<keyword evidence="3" id="KW-1185">Reference proteome</keyword>
<feature type="domain" description="Helix-turn-helix" evidence="1">
    <location>
        <begin position="6"/>
        <end position="55"/>
    </location>
</feature>
<dbReference type="SUPFAM" id="SSF46955">
    <property type="entry name" value="Putative DNA-binding domain"/>
    <property type="match status" value="1"/>
</dbReference>
<dbReference type="RefSeq" id="WP_163896224.1">
    <property type="nucleotide sequence ID" value="NZ_JAAFYS010000004.1"/>
</dbReference>
<dbReference type="NCBIfam" id="TIGR01764">
    <property type="entry name" value="excise"/>
    <property type="match status" value="1"/>
</dbReference>
<name>A0A6B2JMR8_9RHOB</name>
<dbReference type="InterPro" id="IPR041657">
    <property type="entry name" value="HTH_17"/>
</dbReference>